<dbReference type="Pfam" id="PF13385">
    <property type="entry name" value="Laminin_G_3"/>
    <property type="match status" value="1"/>
</dbReference>
<dbReference type="PROSITE" id="PS51257">
    <property type="entry name" value="PROKAR_LIPOPROTEIN"/>
    <property type="match status" value="1"/>
</dbReference>
<accession>A0A1T5GGY0</accession>
<sequence>METKNKLKSIGLPTLLYIIVLLLSTGCNKDFPNLLKEFGEQPDYNSGSTKVLYVIADGIRGKALQQLELPNIRIITRNSLHSFGALGDFKGNAFTKESGLANLLTGVTNDKHLVTGDDLSVVNTEAYPSLLSRINAKNSSFSSAAFTSDADLSTTLLKDADVNVLSDNDDAVHAKAKEELSGGSASLIVTHYSDAYQVGLDNSFEANDPDYVAALGKFDSFLGELISTIKSRSSYAQEDWLVVISSSIGGKVVNDGLDKTSYGDDERNTITYFYSPKFTRGLLARPNSTEIPYDGNAVRYTYGADQVNATLTDASLYNFGTVTQDFTINFFFKSNVTTSHNYPIILSKRDQGFGGNGWNLFLEVRDGNNKIGWNSNISNQTFGTKQVNDGLWHSFTVTVRRSGLTDTIKVFTDGVFNAKNGVNANSLNNTAPLVIGKKVPDGNEGADFQLANLQIYNTAFTEAEVAKWSGAGLVDDAHAKKGNLIGYWPGYDDVGTKTLTDLSGHNNHMTLTGAYSWVSYSDIVTYFQPKITDSFYRLVPNGVDLPFFIYQWFGIVPKSSWGLEGKSWTPKLVVSSE</sequence>
<dbReference type="Gene3D" id="3.40.720.10">
    <property type="entry name" value="Alkaline Phosphatase, subunit A"/>
    <property type="match status" value="1"/>
</dbReference>
<protein>
    <submittedName>
        <fullName evidence="2">Concanavalin A-like lectin/glucanases superfamily protein</fullName>
    </submittedName>
</protein>
<dbReference type="Proteomes" id="UP000190150">
    <property type="component" value="Unassembled WGS sequence"/>
</dbReference>
<name>A0A1T5GGY0_9SPHI</name>
<dbReference type="GO" id="GO:0004553">
    <property type="term" value="F:hydrolase activity, hydrolyzing O-glycosyl compounds"/>
    <property type="evidence" value="ECO:0007669"/>
    <property type="project" value="UniProtKB-ARBA"/>
</dbReference>
<dbReference type="InterPro" id="IPR017850">
    <property type="entry name" value="Alkaline_phosphatase_core_sf"/>
</dbReference>
<feature type="domain" description="DUF4983" evidence="1">
    <location>
        <begin position="476"/>
        <end position="568"/>
    </location>
</feature>
<dbReference type="InterPro" id="IPR032309">
    <property type="entry name" value="DUF4983"/>
</dbReference>
<evidence type="ECO:0000259" key="1">
    <source>
        <dbReference type="Pfam" id="PF16356"/>
    </source>
</evidence>
<keyword evidence="2" id="KW-0430">Lectin</keyword>
<keyword evidence="3" id="KW-1185">Reference proteome</keyword>
<organism evidence="2 3">
    <name type="scientific">Sphingobacterium nematocida</name>
    <dbReference type="NCBI Taxonomy" id="1513896"/>
    <lineage>
        <taxon>Bacteria</taxon>
        <taxon>Pseudomonadati</taxon>
        <taxon>Bacteroidota</taxon>
        <taxon>Sphingobacteriia</taxon>
        <taxon>Sphingobacteriales</taxon>
        <taxon>Sphingobacteriaceae</taxon>
        <taxon>Sphingobacterium</taxon>
    </lineage>
</organism>
<gene>
    <name evidence="2" type="ORF">SAMN05660841_04060</name>
</gene>
<dbReference type="Pfam" id="PF16356">
    <property type="entry name" value="DUF4983"/>
    <property type="match status" value="1"/>
</dbReference>
<evidence type="ECO:0000313" key="2">
    <source>
        <dbReference type="EMBL" id="SKC07675.1"/>
    </source>
</evidence>
<dbReference type="EMBL" id="FUZF01000025">
    <property type="protein sequence ID" value="SKC07675.1"/>
    <property type="molecule type" value="Genomic_DNA"/>
</dbReference>
<dbReference type="InterPro" id="IPR013320">
    <property type="entry name" value="ConA-like_dom_sf"/>
</dbReference>
<dbReference type="SUPFAM" id="SSF53649">
    <property type="entry name" value="Alkaline phosphatase-like"/>
    <property type="match status" value="1"/>
</dbReference>
<dbReference type="STRING" id="1513896.SAMN05660841_04060"/>
<dbReference type="GO" id="GO:0005975">
    <property type="term" value="P:carbohydrate metabolic process"/>
    <property type="evidence" value="ECO:0007669"/>
    <property type="project" value="UniProtKB-ARBA"/>
</dbReference>
<dbReference type="GO" id="GO:0030246">
    <property type="term" value="F:carbohydrate binding"/>
    <property type="evidence" value="ECO:0007669"/>
    <property type="project" value="UniProtKB-KW"/>
</dbReference>
<proteinExistence type="predicted"/>
<reference evidence="3" key="1">
    <citation type="submission" date="2017-02" db="EMBL/GenBank/DDBJ databases">
        <authorList>
            <person name="Varghese N."/>
            <person name="Submissions S."/>
        </authorList>
    </citation>
    <scope>NUCLEOTIDE SEQUENCE [LARGE SCALE GENOMIC DNA]</scope>
    <source>
        <strain evidence="3">DSM 24091</strain>
    </source>
</reference>
<dbReference type="RefSeq" id="WP_079645698.1">
    <property type="nucleotide sequence ID" value="NZ_FUZF01000025.1"/>
</dbReference>
<dbReference type="Gene3D" id="2.60.120.200">
    <property type="match status" value="1"/>
</dbReference>
<dbReference type="SUPFAM" id="SSF49899">
    <property type="entry name" value="Concanavalin A-like lectins/glucanases"/>
    <property type="match status" value="1"/>
</dbReference>
<dbReference type="OrthoDB" id="279982at2"/>
<evidence type="ECO:0000313" key="3">
    <source>
        <dbReference type="Proteomes" id="UP000190150"/>
    </source>
</evidence>
<dbReference type="AlphaFoldDB" id="A0A1T5GGY0"/>